<organism evidence="3 4">
    <name type="scientific">Variovorax guangxiensis</name>
    <dbReference type="NCBI Taxonomy" id="1775474"/>
    <lineage>
        <taxon>Bacteria</taxon>
        <taxon>Pseudomonadati</taxon>
        <taxon>Pseudomonadota</taxon>
        <taxon>Betaproteobacteria</taxon>
        <taxon>Burkholderiales</taxon>
        <taxon>Comamonadaceae</taxon>
        <taxon>Variovorax</taxon>
    </lineage>
</organism>
<dbReference type="AlphaFoldDB" id="A0A3S0ZC76"/>
<dbReference type="PANTHER" id="PTHR41521">
    <property type="match status" value="1"/>
</dbReference>
<evidence type="ECO:0000313" key="3">
    <source>
        <dbReference type="EMBL" id="RUR69765.1"/>
    </source>
</evidence>
<evidence type="ECO:0000313" key="5">
    <source>
        <dbReference type="Proteomes" id="UP000524450"/>
    </source>
</evidence>
<dbReference type="Proteomes" id="UP000281118">
    <property type="component" value="Unassembled WGS sequence"/>
</dbReference>
<dbReference type="EMBL" id="RXFT01000010">
    <property type="protein sequence ID" value="RUR69765.1"/>
    <property type="molecule type" value="Genomic_DNA"/>
</dbReference>
<dbReference type="InterPro" id="IPR011008">
    <property type="entry name" value="Dimeric_a/b-barrel"/>
</dbReference>
<dbReference type="Proteomes" id="UP000524450">
    <property type="component" value="Unassembled WGS sequence"/>
</dbReference>
<dbReference type="OrthoDB" id="516779at2"/>
<evidence type="ECO:0000313" key="2">
    <source>
        <dbReference type="EMBL" id="MBB4221261.1"/>
    </source>
</evidence>
<dbReference type="PANTHER" id="PTHR41521:SF4">
    <property type="entry name" value="BLR0684 PROTEIN"/>
    <property type="match status" value="1"/>
</dbReference>
<name>A0A3S0ZC76_9BURK</name>
<reference evidence="2 5" key="2">
    <citation type="submission" date="2020-08" db="EMBL/GenBank/DDBJ databases">
        <title>Genomic Encyclopedia of Type Strains, Phase IV (KMG-V): Genome sequencing to study the core and pangenomes of soil and plant-associated prokaryotes.</title>
        <authorList>
            <person name="Whitman W."/>
        </authorList>
    </citation>
    <scope>NUCLEOTIDE SEQUENCE [LARGE SCALE GENOMIC DNA]</scope>
    <source>
        <strain evidence="2 5">34/80</strain>
    </source>
</reference>
<sequence length="101" mass="11532">MVAYLIGRMSIVNPDQYNQYKQLTPGIVEKFGGRFLTRGGERMHLEGAHDDRRVVLVEFKTADAARKFYESPEYTHARGLRKDAAVDMQLMVIEGFEEPPA</sequence>
<dbReference type="Gene3D" id="3.30.70.100">
    <property type="match status" value="1"/>
</dbReference>
<dbReference type="InterPro" id="IPR010753">
    <property type="entry name" value="DUF1330"/>
</dbReference>
<protein>
    <submittedName>
        <fullName evidence="3">DUF1330 domain-containing protein</fullName>
    </submittedName>
</protein>
<gene>
    <name evidence="3" type="ORF">EJP67_22160</name>
    <name evidence="2" type="ORF">GGD71_002021</name>
</gene>
<feature type="domain" description="DUF1330" evidence="1">
    <location>
        <begin position="3"/>
        <end position="96"/>
    </location>
</feature>
<dbReference type="SUPFAM" id="SSF54909">
    <property type="entry name" value="Dimeric alpha+beta barrel"/>
    <property type="match status" value="1"/>
</dbReference>
<evidence type="ECO:0000313" key="4">
    <source>
        <dbReference type="Proteomes" id="UP000281118"/>
    </source>
</evidence>
<dbReference type="EMBL" id="JACIFZ010000002">
    <property type="protein sequence ID" value="MBB4221261.1"/>
    <property type="molecule type" value="Genomic_DNA"/>
</dbReference>
<evidence type="ECO:0000259" key="1">
    <source>
        <dbReference type="Pfam" id="PF07045"/>
    </source>
</evidence>
<dbReference type="Pfam" id="PF07045">
    <property type="entry name" value="DUF1330"/>
    <property type="match status" value="1"/>
</dbReference>
<proteinExistence type="predicted"/>
<comment type="caution">
    <text evidence="3">The sequence shown here is derived from an EMBL/GenBank/DDBJ whole genome shotgun (WGS) entry which is preliminary data.</text>
</comment>
<accession>A0A3S0ZC76</accession>
<dbReference type="RefSeq" id="WP_126023872.1">
    <property type="nucleotide sequence ID" value="NZ_JACIFZ010000002.1"/>
</dbReference>
<reference evidence="3 4" key="1">
    <citation type="submission" date="2018-12" db="EMBL/GenBank/DDBJ databases">
        <title>The genome sequences of Variovorax guangxiensis DSM 27352.</title>
        <authorList>
            <person name="Gao J."/>
            <person name="Sun J."/>
        </authorList>
    </citation>
    <scope>NUCLEOTIDE SEQUENCE [LARGE SCALE GENOMIC DNA]</scope>
    <source>
        <strain evidence="3 4">DSM 27352</strain>
    </source>
</reference>